<evidence type="ECO:0000256" key="2">
    <source>
        <dbReference type="RuleBase" id="RU000384"/>
    </source>
</evidence>
<feature type="domain" description="GS catalytic" evidence="3">
    <location>
        <begin position="509"/>
        <end position="845"/>
    </location>
</feature>
<dbReference type="Pfam" id="PF04909">
    <property type="entry name" value="Amidohydro_2"/>
    <property type="match status" value="1"/>
</dbReference>
<dbReference type="Gene3D" id="3.10.20.70">
    <property type="entry name" value="Glutamine synthetase, N-terminal domain"/>
    <property type="match status" value="1"/>
</dbReference>
<name>A0AB40CL18_DIOCR</name>
<keyword evidence="4" id="KW-1185">Reference proteome</keyword>
<dbReference type="GeneID" id="120276261"/>
<proteinExistence type="inferred from homology"/>
<dbReference type="PANTHER" id="PTHR43383">
    <property type="entry name" value="NODULIN 6"/>
    <property type="match status" value="1"/>
</dbReference>
<protein>
    <submittedName>
        <fullName evidence="5">Protein fluG</fullName>
    </submittedName>
</protein>
<dbReference type="SUPFAM" id="SSF55931">
    <property type="entry name" value="Glutamine synthetase/guanido kinase"/>
    <property type="match status" value="1"/>
</dbReference>
<accession>A0AB40CL18</accession>
<dbReference type="InterPro" id="IPR036651">
    <property type="entry name" value="Gln_synt_N_sf"/>
</dbReference>
<reference evidence="5" key="1">
    <citation type="submission" date="2025-08" db="UniProtKB">
        <authorList>
            <consortium name="RefSeq"/>
        </authorList>
    </citation>
    <scope>IDENTIFICATION</scope>
</reference>
<evidence type="ECO:0000313" key="4">
    <source>
        <dbReference type="Proteomes" id="UP001515500"/>
    </source>
</evidence>
<dbReference type="Proteomes" id="UP001515500">
    <property type="component" value="Chromosome 14"/>
</dbReference>
<dbReference type="InterPro" id="IPR014746">
    <property type="entry name" value="Gln_synth/guanido_kin_cat_dom"/>
</dbReference>
<dbReference type="SUPFAM" id="SSF51556">
    <property type="entry name" value="Metallo-dependent hydrolases"/>
    <property type="match status" value="1"/>
</dbReference>
<dbReference type="InterPro" id="IPR032466">
    <property type="entry name" value="Metal_Hydrolase"/>
</dbReference>
<dbReference type="GO" id="GO:0004356">
    <property type="term" value="F:glutamine synthetase activity"/>
    <property type="evidence" value="ECO:0007669"/>
    <property type="project" value="InterPro"/>
</dbReference>
<organism evidence="4 5">
    <name type="scientific">Dioscorea cayennensis subsp. rotundata</name>
    <name type="common">White Guinea yam</name>
    <name type="synonym">Dioscorea rotundata</name>
    <dbReference type="NCBI Taxonomy" id="55577"/>
    <lineage>
        <taxon>Eukaryota</taxon>
        <taxon>Viridiplantae</taxon>
        <taxon>Streptophyta</taxon>
        <taxon>Embryophyta</taxon>
        <taxon>Tracheophyta</taxon>
        <taxon>Spermatophyta</taxon>
        <taxon>Magnoliopsida</taxon>
        <taxon>Liliopsida</taxon>
        <taxon>Dioscoreales</taxon>
        <taxon>Dioscoreaceae</taxon>
        <taxon>Dioscorea</taxon>
    </lineage>
</organism>
<sequence>MAMEAKYQELRKAVETIPLVDAHAHNLVSIDSTFPFLRCFSEAEDEALDLTPHCLSFKRSLRDLTDLYKCGPSLSALESYRQSCGQPSIARKCFEAANISVVLIDDGIKFDKMHNWEWHNDFVPAVGRILRIEHEAETILNEETDDLSTWTLKSFIEIFLRKIKSVADKIVSLKSIAAYRSGLQIDTEVSWKAAEEGLLADLNSGRPVRIRNKSFIDYLFTRSLEAALMFGLPMQIHTGFGDKDLDLRLCNPLHLRGVLEDKRFAKCRIVLLHASYPFSKEASYLASVYPQVYLDFGLAVPKLSTQGMISSVKELLELAPIKKVMFSTDGYAFPETFYLGAKRAREVVFSVLSSACDDGDLTIGEAVEAVEDIFRQNSLRFYNMNHVIGSISCKNSEPGKSESRIAPSDNIVLVRLMWIDTSGQHRCRVIPAKRFYEVVKNNGVGLAVVSMGMTSFLDAPADGTNLTAVGEIRLVPDLSTKYTIPWTKHEEIVLGDMYIQPGEPWEYCPRDALRRVAKIMKDEFNLVVNAGFENEFYLLKNVVRDGKEEWAPFDLTPYCSSSAFDSVSSMLQEVNSCLHSLEISVEQLHAEAGKGQFEIALGHKACTLSADHLAFTREVIRSIARKHGLLATFVPKYYLDDIGSGSHVHLSLWKDGKNVFMGSESSKTEHGMSVTGEMFMAGVFHHLPSILAFIAPLPNSYDRIQPNTWSGAYYCWGKENREAPIRTSCPPGVASGVVSNFEMKSFDGCANPHLGLASIVAAGIDGLRRNLTLPRPIESNPSIYESELKRLPKELQESIDALDQDQILKDLIGDKIVSTVIAVRQAEVNYYKKNKDAYKQLIHRY</sequence>
<dbReference type="FunFam" id="3.10.20.70:FF:000009">
    <property type="entry name" value="Glutamate-ammonia ligase"/>
    <property type="match status" value="1"/>
</dbReference>
<dbReference type="SMART" id="SM01230">
    <property type="entry name" value="Gln-synt_C"/>
    <property type="match status" value="1"/>
</dbReference>
<evidence type="ECO:0000256" key="1">
    <source>
        <dbReference type="PROSITE-ProRule" id="PRU01331"/>
    </source>
</evidence>
<dbReference type="RefSeq" id="XP_039138918.1">
    <property type="nucleotide sequence ID" value="XM_039282984.1"/>
</dbReference>
<evidence type="ECO:0000259" key="3">
    <source>
        <dbReference type="PROSITE" id="PS51987"/>
    </source>
</evidence>
<dbReference type="Gene3D" id="3.20.20.140">
    <property type="entry name" value="Metal-dependent hydrolases"/>
    <property type="match status" value="1"/>
</dbReference>
<evidence type="ECO:0000313" key="5">
    <source>
        <dbReference type="RefSeq" id="XP_039138918.1"/>
    </source>
</evidence>
<dbReference type="AlphaFoldDB" id="A0AB40CL18"/>
<comment type="similarity">
    <text evidence="1 2">Belongs to the glutamine synthetase family.</text>
</comment>
<dbReference type="InterPro" id="IPR008146">
    <property type="entry name" value="Gln_synth_cat_dom"/>
</dbReference>
<dbReference type="PANTHER" id="PTHR43383:SF2">
    <property type="entry name" value="AMIDOHYDROLASE 2 FAMILY PROTEIN"/>
    <property type="match status" value="1"/>
</dbReference>
<dbReference type="GO" id="GO:0006542">
    <property type="term" value="P:glutamine biosynthetic process"/>
    <property type="evidence" value="ECO:0007669"/>
    <property type="project" value="InterPro"/>
</dbReference>
<dbReference type="FunFam" id="3.30.590.10:FF:000012">
    <property type="entry name" value="Glutamate-ammonia ligase"/>
    <property type="match status" value="1"/>
</dbReference>
<dbReference type="PROSITE" id="PS51987">
    <property type="entry name" value="GS_CATALYTIC"/>
    <property type="match status" value="1"/>
</dbReference>
<gene>
    <name evidence="5" type="primary">LOC120276261</name>
</gene>
<dbReference type="Pfam" id="PF00120">
    <property type="entry name" value="Gln-synt_C"/>
    <property type="match status" value="1"/>
</dbReference>
<dbReference type="SUPFAM" id="SSF54368">
    <property type="entry name" value="Glutamine synthetase, N-terminal domain"/>
    <property type="match status" value="1"/>
</dbReference>
<dbReference type="FunFam" id="3.20.20.140:FF:000046">
    <property type="entry name" value="Glutamate-ammonia ligase"/>
    <property type="match status" value="1"/>
</dbReference>
<dbReference type="GO" id="GO:0016787">
    <property type="term" value="F:hydrolase activity"/>
    <property type="evidence" value="ECO:0007669"/>
    <property type="project" value="InterPro"/>
</dbReference>
<dbReference type="Gene3D" id="3.30.590.10">
    <property type="entry name" value="Glutamine synthetase/guanido kinase, catalytic domain"/>
    <property type="match status" value="1"/>
</dbReference>
<dbReference type="InterPro" id="IPR006680">
    <property type="entry name" value="Amidohydro-rel"/>
</dbReference>